<dbReference type="Pfam" id="PF07508">
    <property type="entry name" value="Recombinase"/>
    <property type="match status" value="1"/>
</dbReference>
<sequence>MTHEAAPESVTPRSPKAMPRAKRRKGTPVTTGPGMRAAIYVRLSRDTDESTSPERQRAACEAICEARGWEVVAVEEDIDVSGFSRGLERPGLQRILARLADLDVVVFFKIDRLARSTVDFAEIMQIAETQSVALASAQEPLDLTSSMGRAMARVIAVFAELESDTIGSRVSNAHEHLRREGRWTGGRVPYGYRVVPNPNGAGRVLEINPDEEKVVHGIVDRVLAKESLMKIATDLTKAGVVSPGHRSRQPNGKRSDSERWYTTTLRSLLTNPQLLGQVIEDGKPILRTDGLPLVTRPPILDMRTWHALQDELTRRSDRSERRREGTALLRGVLFCSLCSGRMYTYVAGGRTRYRCIGRLKQRQAGQDVDCYGPSVAAEALEAHVAKEFLRGIGHMPVVKIEKKVAEDFRPQIRQAEEALKDLEADRYERGLFKGEDGAHRYAAQYAKLEERLSSLKARQSDAAPGGVEEIPTGKTHAELWDDSDTAGRRDLLLNAGTFVEVAPAQRGGKKLDPSRISVYFGPEGFIRRAEAEGKDPESATLMLIDSDFN</sequence>
<dbReference type="SUPFAM" id="SSF53041">
    <property type="entry name" value="Resolvase-like"/>
    <property type="match status" value="1"/>
</dbReference>
<dbReference type="SMART" id="SM00857">
    <property type="entry name" value="Resolvase"/>
    <property type="match status" value="1"/>
</dbReference>
<organism evidence="7 8">
    <name type="scientific">Saccharopolyspora aridisoli</name>
    <dbReference type="NCBI Taxonomy" id="2530385"/>
    <lineage>
        <taxon>Bacteria</taxon>
        <taxon>Bacillati</taxon>
        <taxon>Actinomycetota</taxon>
        <taxon>Actinomycetes</taxon>
        <taxon>Pseudonocardiales</taxon>
        <taxon>Pseudonocardiaceae</taxon>
        <taxon>Saccharopolyspora</taxon>
    </lineage>
</organism>
<dbReference type="PANTHER" id="PTHR30461:SF2">
    <property type="entry name" value="SERINE RECOMBINASE PINE-RELATED"/>
    <property type="match status" value="1"/>
</dbReference>
<dbReference type="CDD" id="cd00338">
    <property type="entry name" value="Ser_Recombinase"/>
    <property type="match status" value="1"/>
</dbReference>
<dbReference type="Pfam" id="PF00239">
    <property type="entry name" value="Resolvase"/>
    <property type="match status" value="1"/>
</dbReference>
<dbReference type="AlphaFoldDB" id="A0A4R4UQ23"/>
<protein>
    <submittedName>
        <fullName evidence="7">Recombinase family protein</fullName>
    </submittedName>
</protein>
<dbReference type="GO" id="GO:0003677">
    <property type="term" value="F:DNA binding"/>
    <property type="evidence" value="ECO:0007669"/>
    <property type="project" value="UniProtKB-KW"/>
</dbReference>
<evidence type="ECO:0000313" key="8">
    <source>
        <dbReference type="Proteomes" id="UP000294744"/>
    </source>
</evidence>
<dbReference type="OrthoDB" id="4500247at2"/>
<feature type="domain" description="Resolvase/invertase-type recombinase catalytic" evidence="5">
    <location>
        <begin position="36"/>
        <end position="181"/>
    </location>
</feature>
<dbReference type="InterPro" id="IPR006119">
    <property type="entry name" value="Resolv_N"/>
</dbReference>
<dbReference type="PROSITE" id="PS51736">
    <property type="entry name" value="RECOMBINASES_3"/>
    <property type="match status" value="1"/>
</dbReference>
<comment type="caution">
    <text evidence="7">The sequence shown here is derived from an EMBL/GenBank/DDBJ whole genome shotgun (WGS) entry which is preliminary data.</text>
</comment>
<dbReference type="Gene3D" id="3.40.50.1390">
    <property type="entry name" value="Resolvase, N-terminal catalytic domain"/>
    <property type="match status" value="1"/>
</dbReference>
<dbReference type="Gene3D" id="3.90.1750.20">
    <property type="entry name" value="Putative Large Serine Recombinase, Chain B, Domain 2"/>
    <property type="match status" value="1"/>
</dbReference>
<keyword evidence="2" id="KW-0233">DNA recombination</keyword>
<proteinExistence type="predicted"/>
<keyword evidence="8" id="KW-1185">Reference proteome</keyword>
<feature type="domain" description="Recombinase" evidence="6">
    <location>
        <begin position="189"/>
        <end position="319"/>
    </location>
</feature>
<evidence type="ECO:0000256" key="2">
    <source>
        <dbReference type="ARBA" id="ARBA00023172"/>
    </source>
</evidence>
<feature type="region of interest" description="Disordered" evidence="4">
    <location>
        <begin position="1"/>
        <end position="34"/>
    </location>
</feature>
<name>A0A4R4UQ23_9PSEU</name>
<dbReference type="InterPro" id="IPR011109">
    <property type="entry name" value="DNA_bind_recombinase_dom"/>
</dbReference>
<dbReference type="InterPro" id="IPR036162">
    <property type="entry name" value="Resolvase-like_N_sf"/>
</dbReference>
<dbReference type="Pfam" id="PF13408">
    <property type="entry name" value="Zn_ribbon_recom"/>
    <property type="match status" value="1"/>
</dbReference>
<evidence type="ECO:0000256" key="1">
    <source>
        <dbReference type="ARBA" id="ARBA00023125"/>
    </source>
</evidence>
<dbReference type="InterPro" id="IPR025827">
    <property type="entry name" value="Zn_ribbon_recom_dom"/>
</dbReference>
<dbReference type="EMBL" id="SMKV01000014">
    <property type="protein sequence ID" value="TDC92376.1"/>
    <property type="molecule type" value="Genomic_DNA"/>
</dbReference>
<dbReference type="InterPro" id="IPR038109">
    <property type="entry name" value="DNA_bind_recomb_sf"/>
</dbReference>
<evidence type="ECO:0000256" key="3">
    <source>
        <dbReference type="SAM" id="Coils"/>
    </source>
</evidence>
<dbReference type="PROSITE" id="PS51737">
    <property type="entry name" value="RECOMBINASE_DNA_BIND"/>
    <property type="match status" value="1"/>
</dbReference>
<evidence type="ECO:0000259" key="6">
    <source>
        <dbReference type="PROSITE" id="PS51737"/>
    </source>
</evidence>
<dbReference type="Proteomes" id="UP000294744">
    <property type="component" value="Unassembled WGS sequence"/>
</dbReference>
<dbReference type="PANTHER" id="PTHR30461">
    <property type="entry name" value="DNA-INVERTASE FROM LAMBDOID PROPHAGE"/>
    <property type="match status" value="1"/>
</dbReference>
<keyword evidence="1" id="KW-0238">DNA-binding</keyword>
<accession>A0A4R4UQ23</accession>
<keyword evidence="3" id="KW-0175">Coiled coil</keyword>
<reference evidence="7 8" key="1">
    <citation type="submission" date="2019-03" db="EMBL/GenBank/DDBJ databases">
        <title>Draft genome sequences of novel Actinobacteria.</title>
        <authorList>
            <person name="Sahin N."/>
            <person name="Ay H."/>
            <person name="Saygin H."/>
        </authorList>
    </citation>
    <scope>NUCLEOTIDE SEQUENCE [LARGE SCALE GENOMIC DNA]</scope>
    <source>
        <strain evidence="7 8">16K404</strain>
    </source>
</reference>
<dbReference type="GO" id="GO:0000150">
    <property type="term" value="F:DNA strand exchange activity"/>
    <property type="evidence" value="ECO:0007669"/>
    <property type="project" value="InterPro"/>
</dbReference>
<evidence type="ECO:0000259" key="5">
    <source>
        <dbReference type="PROSITE" id="PS51736"/>
    </source>
</evidence>
<gene>
    <name evidence="7" type="ORF">E1161_13475</name>
</gene>
<feature type="coiled-coil region" evidence="3">
    <location>
        <begin position="405"/>
        <end position="458"/>
    </location>
</feature>
<evidence type="ECO:0000256" key="4">
    <source>
        <dbReference type="SAM" id="MobiDB-lite"/>
    </source>
</evidence>
<dbReference type="InterPro" id="IPR050639">
    <property type="entry name" value="SSR_resolvase"/>
</dbReference>
<evidence type="ECO:0000313" key="7">
    <source>
        <dbReference type="EMBL" id="TDC92376.1"/>
    </source>
</evidence>